<reference evidence="1" key="1">
    <citation type="submission" date="2020-05" db="EMBL/GenBank/DDBJ databases">
        <title>Large-scale comparative analyses of tick genomes elucidate their genetic diversity and vector capacities.</title>
        <authorList>
            <person name="Jia N."/>
            <person name="Wang J."/>
            <person name="Shi W."/>
            <person name="Du L."/>
            <person name="Sun Y."/>
            <person name="Zhan W."/>
            <person name="Jiang J."/>
            <person name="Wang Q."/>
            <person name="Zhang B."/>
            <person name="Ji P."/>
            <person name="Sakyi L.B."/>
            <person name="Cui X."/>
            <person name="Yuan T."/>
            <person name="Jiang B."/>
            <person name="Yang W."/>
            <person name="Lam T.T.-Y."/>
            <person name="Chang Q."/>
            <person name="Ding S."/>
            <person name="Wang X."/>
            <person name="Zhu J."/>
            <person name="Ruan X."/>
            <person name="Zhao L."/>
            <person name="Wei J."/>
            <person name="Que T."/>
            <person name="Du C."/>
            <person name="Cheng J."/>
            <person name="Dai P."/>
            <person name="Han X."/>
            <person name="Huang E."/>
            <person name="Gao Y."/>
            <person name="Liu J."/>
            <person name="Shao H."/>
            <person name="Ye R."/>
            <person name="Li L."/>
            <person name="Wei W."/>
            <person name="Wang X."/>
            <person name="Wang C."/>
            <person name="Yang T."/>
            <person name="Huo Q."/>
            <person name="Li W."/>
            <person name="Guo W."/>
            <person name="Chen H."/>
            <person name="Zhou L."/>
            <person name="Ni X."/>
            <person name="Tian J."/>
            <person name="Zhou Y."/>
            <person name="Sheng Y."/>
            <person name="Liu T."/>
            <person name="Pan Y."/>
            <person name="Xia L."/>
            <person name="Li J."/>
            <person name="Zhao F."/>
            <person name="Cao W."/>
        </authorList>
    </citation>
    <scope>NUCLEOTIDE SEQUENCE</scope>
    <source>
        <strain evidence="1">Hyas-2018</strain>
    </source>
</reference>
<dbReference type="EMBL" id="CM023481">
    <property type="protein sequence ID" value="KAH6947594.1"/>
    <property type="molecule type" value="Genomic_DNA"/>
</dbReference>
<evidence type="ECO:0000313" key="1">
    <source>
        <dbReference type="EMBL" id="KAH6947594.1"/>
    </source>
</evidence>
<keyword evidence="2" id="KW-1185">Reference proteome</keyword>
<name>A0ACB7TN77_HYAAI</name>
<accession>A0ACB7TN77</accession>
<proteinExistence type="predicted"/>
<dbReference type="Proteomes" id="UP000821845">
    <property type="component" value="Chromosome 1"/>
</dbReference>
<evidence type="ECO:0000313" key="2">
    <source>
        <dbReference type="Proteomes" id="UP000821845"/>
    </source>
</evidence>
<gene>
    <name evidence="1" type="ORF">HPB50_020171</name>
</gene>
<sequence>MDLSLKLLPRDLKTKSQQDCDLLRPLSYSAAGVVLTCFFSIDSPDSLENYMKSGSCSYANSSEARASFVSGTKMTFERTYALSEVTKTKRNPGPVPTGR</sequence>
<comment type="caution">
    <text evidence="1">The sequence shown here is derived from an EMBL/GenBank/DDBJ whole genome shotgun (WGS) entry which is preliminary data.</text>
</comment>
<organism evidence="1 2">
    <name type="scientific">Hyalomma asiaticum</name>
    <name type="common">Tick</name>
    <dbReference type="NCBI Taxonomy" id="266040"/>
    <lineage>
        <taxon>Eukaryota</taxon>
        <taxon>Metazoa</taxon>
        <taxon>Ecdysozoa</taxon>
        <taxon>Arthropoda</taxon>
        <taxon>Chelicerata</taxon>
        <taxon>Arachnida</taxon>
        <taxon>Acari</taxon>
        <taxon>Parasitiformes</taxon>
        <taxon>Ixodida</taxon>
        <taxon>Ixodoidea</taxon>
        <taxon>Ixodidae</taxon>
        <taxon>Hyalomminae</taxon>
        <taxon>Hyalomma</taxon>
    </lineage>
</organism>
<protein>
    <submittedName>
        <fullName evidence="1">Uncharacterized protein</fullName>
    </submittedName>
</protein>